<dbReference type="EC" id="1.1.1.193" evidence="2"/>
<keyword evidence="4" id="KW-0560">Oxidoreductase</keyword>
<dbReference type="EMBL" id="JALJOQ010000186">
    <property type="protein sequence ID" value="KAK9790777.1"/>
    <property type="molecule type" value="Genomic_DNA"/>
</dbReference>
<dbReference type="InterPro" id="IPR016193">
    <property type="entry name" value="Cytidine_deaminase-like"/>
</dbReference>
<evidence type="ECO:0000313" key="9">
    <source>
        <dbReference type="Proteomes" id="UP001465755"/>
    </source>
</evidence>
<evidence type="ECO:0000256" key="6">
    <source>
        <dbReference type="SAM" id="MobiDB-lite"/>
    </source>
</evidence>
<dbReference type="InterPro" id="IPR037238">
    <property type="entry name" value="YbiA-like_sf"/>
</dbReference>
<dbReference type="SUPFAM" id="SSF53597">
    <property type="entry name" value="Dihydrofolate reductase-like"/>
    <property type="match status" value="1"/>
</dbReference>
<comment type="pathway">
    <text evidence="1">Cofactor biosynthesis; riboflavin biosynthesis; 5-amino-6-(D-ribitylamino)uracil from GTP: step 3/4.</text>
</comment>
<dbReference type="PANTHER" id="PTHR38011">
    <property type="entry name" value="DIHYDROFOLATE REDUCTASE FAMILY PROTEIN (AFU_ORTHOLOGUE AFUA_8G06820)"/>
    <property type="match status" value="1"/>
</dbReference>
<name>A0AAW1NQV2_9CHLO</name>
<feature type="domain" description="CMP/dCMP-type deaminase" evidence="7">
    <location>
        <begin position="54"/>
        <end position="175"/>
    </location>
</feature>
<evidence type="ECO:0000256" key="3">
    <source>
        <dbReference type="ARBA" id="ARBA00022857"/>
    </source>
</evidence>
<evidence type="ECO:0000313" key="8">
    <source>
        <dbReference type="EMBL" id="KAK9790777.1"/>
    </source>
</evidence>
<feature type="region of interest" description="Disordered" evidence="6">
    <location>
        <begin position="507"/>
        <end position="535"/>
    </location>
</feature>
<gene>
    <name evidence="8" type="ORF">WJX73_009297</name>
</gene>
<protein>
    <recommendedName>
        <fullName evidence="2">5-amino-6-(5-phosphoribosylamino)uracil reductase</fullName>
        <ecNumber evidence="2">1.1.1.193</ecNumber>
    </recommendedName>
</protein>
<evidence type="ECO:0000256" key="5">
    <source>
        <dbReference type="ARBA" id="ARBA00023268"/>
    </source>
</evidence>
<dbReference type="GO" id="GO:0008703">
    <property type="term" value="F:5-amino-6-(5-phosphoribosylamino)uracil reductase activity"/>
    <property type="evidence" value="ECO:0007669"/>
    <property type="project" value="UniProtKB-EC"/>
</dbReference>
<comment type="caution">
    <text evidence="8">The sequence shown here is derived from an EMBL/GenBank/DDBJ whole genome shotgun (WGS) entry which is preliminary data.</text>
</comment>
<dbReference type="Proteomes" id="UP001465755">
    <property type="component" value="Unassembled WGS sequence"/>
</dbReference>
<dbReference type="NCBIfam" id="TIGR00227">
    <property type="entry name" value="ribD_Cterm"/>
    <property type="match status" value="1"/>
</dbReference>
<dbReference type="InterPro" id="IPR002734">
    <property type="entry name" value="RibDG_C"/>
</dbReference>
<reference evidence="8 9" key="1">
    <citation type="journal article" date="2024" name="Nat. Commun.">
        <title>Phylogenomics reveals the evolutionary origins of lichenization in chlorophyte algae.</title>
        <authorList>
            <person name="Puginier C."/>
            <person name="Libourel C."/>
            <person name="Otte J."/>
            <person name="Skaloud P."/>
            <person name="Haon M."/>
            <person name="Grisel S."/>
            <person name="Petersen M."/>
            <person name="Berrin J.G."/>
            <person name="Delaux P.M."/>
            <person name="Dal Grande F."/>
            <person name="Keller J."/>
        </authorList>
    </citation>
    <scope>NUCLEOTIDE SEQUENCE [LARGE SCALE GENOMIC DNA]</scope>
    <source>
        <strain evidence="8 9">SAG 2036</strain>
    </source>
</reference>
<accession>A0AAW1NQV2</accession>
<dbReference type="GO" id="GO:0050661">
    <property type="term" value="F:NADP binding"/>
    <property type="evidence" value="ECO:0007669"/>
    <property type="project" value="InterPro"/>
</dbReference>
<dbReference type="SUPFAM" id="SSF53927">
    <property type="entry name" value="Cytidine deaminase-like"/>
    <property type="match status" value="1"/>
</dbReference>
<evidence type="ECO:0000259" key="7">
    <source>
        <dbReference type="PROSITE" id="PS51747"/>
    </source>
</evidence>
<dbReference type="Gene3D" id="1.10.357.40">
    <property type="entry name" value="YbiA-like"/>
    <property type="match status" value="1"/>
</dbReference>
<dbReference type="Pfam" id="PF01872">
    <property type="entry name" value="RibD_C"/>
    <property type="match status" value="1"/>
</dbReference>
<keyword evidence="5" id="KW-0511">Multifunctional enzyme</keyword>
<dbReference type="GO" id="GO:0009231">
    <property type="term" value="P:riboflavin biosynthetic process"/>
    <property type="evidence" value="ECO:0007669"/>
    <property type="project" value="InterPro"/>
</dbReference>
<dbReference type="InterPro" id="IPR011549">
    <property type="entry name" value="RibD_C"/>
</dbReference>
<keyword evidence="9" id="KW-1185">Reference proteome</keyword>
<dbReference type="PROSITE" id="PS51747">
    <property type="entry name" value="CYT_DCMP_DEAMINASES_2"/>
    <property type="match status" value="1"/>
</dbReference>
<dbReference type="AlphaFoldDB" id="A0AAW1NQV2"/>
<sequence length="634" mass="67542">MAHTSQRCSGQLWQAEAKTTAGHHRLSVRLQRQGRSSGGTHRRQLCTTFAISEGDCRHLVDTAALANSSAGLVQPFPRSACSLVSPVGEPVAAAYQRAQGSISAEEQATSQAGPSARGATAYVNLETGDCHGEDAAVRSLLEAGVSRVVVGLRYPLQHRRGEGISALRRAGVTVEVLGEGTLSAGDEAQANAIQACLQVNEALLHRAATGRPLSVLKYAMTLDGKIATSSGHAAWVSCAESRARVFAMRARSDAVIVGGNTVRRDNPNLTTRQEGGHAPVRIVMSRTLDLPEDANLWDLRTAPTIVMTQSGARKAFQDMLRARGVEVVQFDFLTPDAVAAYCHDRGFLQCLWECGGTLAAPAIASRVIHKAMAFIAPKLIGGVRAPSPVGELGNVEMTQALTLCDTTWEPSGADFLLQGYLPASGGLSALQQRLARADSQSALVNEARHDAHSESEQHTWASSNGARTALGQQPSALTAPPKPVEFFKAWDEWGALSNFSPHPISMPEGAADSSFTQLQPAGNSGTPAASSNGKAPAQHRLWRTVEHYYQAQKFAGVNNQDAFAVIDAIAAADPPEEAAKIGRATQRASPELVRPDWDTAKLFVMLAALQAKFKAHPGPRKLLLSTCRYAEHFV</sequence>
<evidence type="ECO:0000256" key="2">
    <source>
        <dbReference type="ARBA" id="ARBA00013173"/>
    </source>
</evidence>
<dbReference type="InterPro" id="IPR012816">
    <property type="entry name" value="NADAR"/>
</dbReference>
<dbReference type="GO" id="GO:0008835">
    <property type="term" value="F:diaminohydroxyphosphoribosylaminopyrimidine deaminase activity"/>
    <property type="evidence" value="ECO:0007669"/>
    <property type="project" value="InterPro"/>
</dbReference>
<dbReference type="InterPro" id="IPR004794">
    <property type="entry name" value="Eubact_RibD"/>
</dbReference>
<dbReference type="InterPro" id="IPR024072">
    <property type="entry name" value="DHFR-like_dom_sf"/>
</dbReference>
<dbReference type="PANTHER" id="PTHR38011:SF7">
    <property type="entry name" value="2,5-DIAMINO-6-RIBOSYLAMINO-4(3H)-PYRIMIDINONE 5'-PHOSPHATE REDUCTASE"/>
    <property type="match status" value="1"/>
</dbReference>
<keyword evidence="3" id="KW-0521">NADP</keyword>
<dbReference type="CDD" id="cd15457">
    <property type="entry name" value="NADAR"/>
    <property type="match status" value="1"/>
</dbReference>
<evidence type="ECO:0000256" key="4">
    <source>
        <dbReference type="ARBA" id="ARBA00023002"/>
    </source>
</evidence>
<feature type="compositionally biased region" description="Polar residues" evidence="6">
    <location>
        <begin position="513"/>
        <end position="533"/>
    </location>
</feature>
<proteinExistence type="predicted"/>
<dbReference type="InterPro" id="IPR050765">
    <property type="entry name" value="Riboflavin_Biosynth_HTPR"/>
</dbReference>
<evidence type="ECO:0000256" key="1">
    <source>
        <dbReference type="ARBA" id="ARBA00004910"/>
    </source>
</evidence>
<dbReference type="SUPFAM" id="SSF143990">
    <property type="entry name" value="YbiA-like"/>
    <property type="match status" value="1"/>
</dbReference>
<organism evidence="8 9">
    <name type="scientific">Symbiochloris irregularis</name>
    <dbReference type="NCBI Taxonomy" id="706552"/>
    <lineage>
        <taxon>Eukaryota</taxon>
        <taxon>Viridiplantae</taxon>
        <taxon>Chlorophyta</taxon>
        <taxon>core chlorophytes</taxon>
        <taxon>Trebouxiophyceae</taxon>
        <taxon>Trebouxiales</taxon>
        <taxon>Trebouxiaceae</taxon>
        <taxon>Symbiochloris</taxon>
    </lineage>
</organism>
<dbReference type="Gene3D" id="3.40.140.10">
    <property type="entry name" value="Cytidine Deaminase, domain 2"/>
    <property type="match status" value="1"/>
</dbReference>
<dbReference type="InterPro" id="IPR002125">
    <property type="entry name" value="CMP_dCMP_dom"/>
</dbReference>
<dbReference type="NCBIfam" id="TIGR00326">
    <property type="entry name" value="eubact_ribD"/>
    <property type="match status" value="1"/>
</dbReference>
<dbReference type="Pfam" id="PF08719">
    <property type="entry name" value="NADAR"/>
    <property type="match status" value="1"/>
</dbReference>
<dbReference type="Gene3D" id="3.40.430.10">
    <property type="entry name" value="Dihydrofolate Reductase, subunit A"/>
    <property type="match status" value="1"/>
</dbReference>